<comment type="caution">
    <text evidence="1">The sequence shown here is derived from an EMBL/GenBank/DDBJ whole genome shotgun (WGS) entry which is preliminary data.</text>
</comment>
<dbReference type="RefSeq" id="WP_163954354.1">
    <property type="nucleotide sequence ID" value="NZ_JAAFZH010000016.1"/>
</dbReference>
<organism evidence="1 2">
    <name type="scientific">Spirosoma terrae</name>
    <dbReference type="NCBI Taxonomy" id="1968276"/>
    <lineage>
        <taxon>Bacteria</taxon>
        <taxon>Pseudomonadati</taxon>
        <taxon>Bacteroidota</taxon>
        <taxon>Cytophagia</taxon>
        <taxon>Cytophagales</taxon>
        <taxon>Cytophagaceae</taxon>
        <taxon>Spirosoma</taxon>
    </lineage>
</organism>
<sequence length="526" mass="56177">MNRFNMLRSTLTIVLFMLIGGCQDIRDIQQLDPLKNVVFKINYEPSPTTLQGLIVDAKTNTPLAVPVKITLFGPDANRVVTYEGAAVTSFESAKADLFLGLKGEVPSTSKPAELRIVATAPGYISSSIYLFIDKTKPEPFSLHMVRKADPPAGVVLKQETVETASTGTIRQTKTITTPTNASMTASATVTISANTILKDDKGQPVAGQLSAQFATYSSQTEASLRAFPGGFTTRVLRDNQGNASVKGTFSPIGYISLELATANGQKATSLSQPLTASVQIPSLLKNPQTGQPLKQGDQIPVFSYQETTGEWTFDQTISLTQSGSGLQASIPISKASGYTLAFWTPDGSCATGGQWTITGKPEGKPIRWVLYNGNQQYVADGTSSNNILSISRLSAGAARLDLFAPDGKVIGSSTVSNACGSHTVTVTYPQNLIDLDVTVTAYCENRNDIQVSPSAWVRYRKVGTENWQQSFLTAGQGKLLGLEPNTDYEAGVDYNGFNAVVINSGQTSGNQAIKIQLPSTISVCQQ</sequence>
<keyword evidence="2" id="KW-1185">Reference proteome</keyword>
<reference evidence="1 2" key="1">
    <citation type="submission" date="2020-02" db="EMBL/GenBank/DDBJ databases">
        <title>Draft genome sequence of two Spirosoma agri KCTC 52727 and Spirosoma terrae KCTC 52035.</title>
        <authorList>
            <person name="Rojas J."/>
            <person name="Ambika Manirajan B."/>
            <person name="Suarez C."/>
            <person name="Ratering S."/>
            <person name="Schnell S."/>
        </authorList>
    </citation>
    <scope>NUCLEOTIDE SEQUENCE [LARGE SCALE GENOMIC DNA]</scope>
    <source>
        <strain evidence="1 2">KCTC 52035</strain>
    </source>
</reference>
<accession>A0A6L9LCH5</accession>
<dbReference type="Proteomes" id="UP000474175">
    <property type="component" value="Unassembled WGS sequence"/>
</dbReference>
<name>A0A6L9LCH5_9BACT</name>
<evidence type="ECO:0000313" key="2">
    <source>
        <dbReference type="Proteomes" id="UP000474175"/>
    </source>
</evidence>
<protein>
    <submittedName>
        <fullName evidence="1">Uncharacterized protein</fullName>
    </submittedName>
</protein>
<gene>
    <name evidence="1" type="ORF">GK108_25250</name>
</gene>
<proteinExistence type="predicted"/>
<dbReference type="EMBL" id="JAAFZH010000016">
    <property type="protein sequence ID" value="NDU98216.1"/>
    <property type="molecule type" value="Genomic_DNA"/>
</dbReference>
<evidence type="ECO:0000313" key="1">
    <source>
        <dbReference type="EMBL" id="NDU98216.1"/>
    </source>
</evidence>
<dbReference type="PROSITE" id="PS51257">
    <property type="entry name" value="PROKAR_LIPOPROTEIN"/>
    <property type="match status" value="1"/>
</dbReference>
<dbReference type="AlphaFoldDB" id="A0A6L9LCH5"/>